<organism evidence="15 16">
    <name type="scientific">Thermotomaculum hydrothermale</name>
    <dbReference type="NCBI Taxonomy" id="981385"/>
    <lineage>
        <taxon>Bacteria</taxon>
        <taxon>Pseudomonadati</taxon>
        <taxon>Acidobacteriota</taxon>
        <taxon>Holophagae</taxon>
        <taxon>Thermotomaculales</taxon>
        <taxon>Thermotomaculaceae</taxon>
        <taxon>Thermotomaculum</taxon>
    </lineage>
</organism>
<evidence type="ECO:0000313" key="16">
    <source>
        <dbReference type="Proteomes" id="UP000595564"/>
    </source>
</evidence>
<dbReference type="Gene3D" id="1.20.1640.10">
    <property type="entry name" value="Multidrug efflux transporter AcrB transmembrane domain"/>
    <property type="match status" value="1"/>
</dbReference>
<evidence type="ECO:0000259" key="14">
    <source>
        <dbReference type="Pfam" id="PF02355"/>
    </source>
</evidence>
<dbReference type="InterPro" id="IPR022813">
    <property type="entry name" value="SecD/SecF_arch_bac"/>
</dbReference>
<keyword evidence="16" id="KW-1185">Reference proteome</keyword>
<feature type="transmembrane region" description="Helical" evidence="13">
    <location>
        <begin position="12"/>
        <end position="35"/>
    </location>
</feature>
<dbReference type="PRINTS" id="PR01755">
    <property type="entry name" value="SECFTRNLCASE"/>
</dbReference>
<evidence type="ECO:0000256" key="1">
    <source>
        <dbReference type="ARBA" id="ARBA00004651"/>
    </source>
</evidence>
<protein>
    <recommendedName>
        <fullName evidence="13">Protein-export membrane protein SecF</fullName>
    </recommendedName>
</protein>
<feature type="transmembrane region" description="Helical" evidence="13">
    <location>
        <begin position="252"/>
        <end position="273"/>
    </location>
</feature>
<comment type="similarity">
    <text evidence="11">In the N-terminal section; belongs to the SecD/SecF family. SecD subfamily.</text>
</comment>
<dbReference type="GO" id="GO:0006605">
    <property type="term" value="P:protein targeting"/>
    <property type="evidence" value="ECO:0007669"/>
    <property type="project" value="UniProtKB-UniRule"/>
</dbReference>
<dbReference type="InterPro" id="IPR055344">
    <property type="entry name" value="SecD_SecF_C_bact"/>
</dbReference>
<dbReference type="RefSeq" id="WP_201328793.1">
    <property type="nucleotide sequence ID" value="NZ_AP017470.1"/>
</dbReference>
<dbReference type="InterPro" id="IPR048634">
    <property type="entry name" value="SecD_SecF_C"/>
</dbReference>
<keyword evidence="3 13" id="KW-1003">Cell membrane</keyword>
<evidence type="ECO:0000256" key="10">
    <source>
        <dbReference type="ARBA" id="ARBA00060856"/>
    </source>
</evidence>
<gene>
    <name evidence="13 15" type="primary">secF</name>
    <name evidence="15" type="ORF">TTHT_0886</name>
</gene>
<name>A0A7R6SY63_9BACT</name>
<comment type="similarity">
    <text evidence="13">Belongs to the SecD/SecF family. SecF subfamily.</text>
</comment>
<evidence type="ECO:0000256" key="4">
    <source>
        <dbReference type="ARBA" id="ARBA00022692"/>
    </source>
</evidence>
<evidence type="ECO:0000256" key="6">
    <source>
        <dbReference type="ARBA" id="ARBA00022989"/>
    </source>
</evidence>
<comment type="similarity">
    <text evidence="10">In the C-terminal section; belongs to the SecD/SecF family. SecF subfamily.</text>
</comment>
<feature type="domain" description="Protein export membrane protein SecD/SecF C-terminal" evidence="14">
    <location>
        <begin position="207"/>
        <end position="383"/>
    </location>
</feature>
<accession>A0A7R6SY63</accession>
<comment type="subunit">
    <text evidence="13">Forms a complex with SecD. Part of the essential Sec protein translocation apparatus which comprises SecA, SecYEG and auxiliary proteins SecDF. Other proteins may also be involved.</text>
</comment>
<evidence type="ECO:0000256" key="13">
    <source>
        <dbReference type="HAMAP-Rule" id="MF_01464"/>
    </source>
</evidence>
<dbReference type="GO" id="GO:0015450">
    <property type="term" value="F:protein-transporting ATPase activity"/>
    <property type="evidence" value="ECO:0007669"/>
    <property type="project" value="InterPro"/>
</dbReference>
<evidence type="ECO:0000313" key="15">
    <source>
        <dbReference type="EMBL" id="BBB32444.1"/>
    </source>
</evidence>
<dbReference type="NCBIfam" id="TIGR00916">
    <property type="entry name" value="2A0604s01"/>
    <property type="match status" value="1"/>
</dbReference>
<dbReference type="EMBL" id="AP017470">
    <property type="protein sequence ID" value="BBB32444.1"/>
    <property type="molecule type" value="Genomic_DNA"/>
</dbReference>
<keyword evidence="4 13" id="KW-0812">Transmembrane</keyword>
<feature type="transmembrane region" description="Helical" evidence="13">
    <location>
        <begin position="228"/>
        <end position="245"/>
    </location>
</feature>
<dbReference type="FunFam" id="1.20.1640.10:FF:000024">
    <property type="entry name" value="Multifunctional fusion protein"/>
    <property type="match status" value="1"/>
</dbReference>
<dbReference type="InterPro" id="IPR022645">
    <property type="entry name" value="SecD/SecF_bac"/>
</dbReference>
<dbReference type="KEGG" id="thyd:TTHT_0886"/>
<dbReference type="AlphaFoldDB" id="A0A7R6SY63"/>
<dbReference type="GO" id="GO:0065002">
    <property type="term" value="P:intracellular protein transmembrane transport"/>
    <property type="evidence" value="ECO:0007669"/>
    <property type="project" value="UniProtKB-UniRule"/>
</dbReference>
<dbReference type="HAMAP" id="MF_01464_B">
    <property type="entry name" value="SecF_B"/>
    <property type="match status" value="1"/>
</dbReference>
<dbReference type="PANTHER" id="PTHR30081">
    <property type="entry name" value="PROTEIN-EXPORT MEMBRANE PROTEIN SEC"/>
    <property type="match status" value="1"/>
</dbReference>
<keyword evidence="8 13" id="KW-0472">Membrane</keyword>
<feature type="transmembrane region" description="Helical" evidence="13">
    <location>
        <begin position="357"/>
        <end position="381"/>
    </location>
</feature>
<evidence type="ECO:0000256" key="11">
    <source>
        <dbReference type="ARBA" id="ARBA00061053"/>
    </source>
</evidence>
<comment type="function">
    <text evidence="9 13">Part of the Sec protein translocase complex. Interacts with the SecYEG preprotein conducting channel. SecDF uses the proton motive force (PMF) to complete protein translocation after the ATP-dependent function of SecA.</text>
</comment>
<feature type="transmembrane region" description="Helical" evidence="13">
    <location>
        <begin position="331"/>
        <end position="351"/>
    </location>
</feature>
<evidence type="ECO:0000256" key="7">
    <source>
        <dbReference type="ARBA" id="ARBA00023010"/>
    </source>
</evidence>
<proteinExistence type="inferred from homology"/>
<dbReference type="Proteomes" id="UP000595564">
    <property type="component" value="Chromosome"/>
</dbReference>
<dbReference type="InterPro" id="IPR005665">
    <property type="entry name" value="SecF_bac"/>
</dbReference>
<evidence type="ECO:0000256" key="5">
    <source>
        <dbReference type="ARBA" id="ARBA00022927"/>
    </source>
</evidence>
<evidence type="ECO:0000256" key="8">
    <source>
        <dbReference type="ARBA" id="ARBA00023136"/>
    </source>
</evidence>
<dbReference type="GO" id="GO:0043952">
    <property type="term" value="P:protein transport by the Sec complex"/>
    <property type="evidence" value="ECO:0007669"/>
    <property type="project" value="UniProtKB-UniRule"/>
</dbReference>
<dbReference type="Pfam" id="PF02355">
    <property type="entry name" value="SecD_SecF_C"/>
    <property type="match status" value="1"/>
</dbReference>
<sequence length="389" mass="43661">MFKKDIDFMGVRYIAITISMIFIIGSIIAVLTLGIRKGVQFVGGTEIQVKFKNSITIDELRKLFVESNFKHVQIVQVKTDSNLSEYIIKIKGKEGDETSVGSSVAKKISNVLVKAANEKVEEGKYDINKVNKTDLADILRKANVLKLDKLSMVGVEKDKDQYSKLAQEIIDERSNHNDFFNSVDDAVKNIKNEDVKKFIKDNFYAGNYIILKVDTFSPSISVEQTEKAVTAIVMALIAILIYVSIRFKFDYAIGAILALVHDVIITLGFFSIFKQEFTLPVVAAFLTIVGYSLNDTIVVFDRIRENIKLMKNKKLFDIINISINQTLSRTLLTSLTTLFVVVVLFIFGGVALKGFSFPLLVGIVVGTYSSIFIASPIFYFIETKVYKVK</sequence>
<evidence type="ECO:0000256" key="3">
    <source>
        <dbReference type="ARBA" id="ARBA00022475"/>
    </source>
</evidence>
<feature type="transmembrane region" description="Helical" evidence="13">
    <location>
        <begin position="279"/>
        <end position="300"/>
    </location>
</feature>
<reference evidence="15 16" key="1">
    <citation type="journal article" date="2012" name="Extremophiles">
        <title>Thermotomaculum hydrothermale gen. nov., sp. nov., a novel heterotrophic thermophile within the phylum Acidobacteria from a deep-sea hydrothermal vent chimney in the Southern Okinawa Trough.</title>
        <authorList>
            <person name="Izumi H."/>
            <person name="Nunoura T."/>
            <person name="Miyazaki M."/>
            <person name="Mino S."/>
            <person name="Toki T."/>
            <person name="Takai K."/>
            <person name="Sako Y."/>
            <person name="Sawabe T."/>
            <person name="Nakagawa S."/>
        </authorList>
    </citation>
    <scope>NUCLEOTIDE SEQUENCE [LARGE SCALE GENOMIC DNA]</scope>
    <source>
        <strain evidence="15 16">AC55</strain>
    </source>
</reference>
<evidence type="ECO:0000256" key="9">
    <source>
        <dbReference type="ARBA" id="ARBA00059018"/>
    </source>
</evidence>
<evidence type="ECO:0000256" key="2">
    <source>
        <dbReference type="ARBA" id="ARBA00022448"/>
    </source>
</evidence>
<evidence type="ECO:0000256" key="12">
    <source>
        <dbReference type="ARBA" id="ARBA00065973"/>
    </source>
</evidence>
<dbReference type="GO" id="GO:0005886">
    <property type="term" value="C:plasma membrane"/>
    <property type="evidence" value="ECO:0007669"/>
    <property type="project" value="UniProtKB-SubCell"/>
</dbReference>
<comment type="subunit">
    <text evidence="12">Part of the essential Sec protein translocation apparatus which comprises SecA, SecYEG and auxiliary proteins SecDF-YajC and YidC.</text>
</comment>
<dbReference type="PANTHER" id="PTHR30081:SF8">
    <property type="entry name" value="PROTEIN TRANSLOCASE SUBUNIT SECF"/>
    <property type="match status" value="1"/>
</dbReference>
<dbReference type="NCBIfam" id="TIGR00966">
    <property type="entry name" value="transloc_SecF"/>
    <property type="match status" value="1"/>
</dbReference>
<keyword evidence="5 13" id="KW-0653">Protein transport</keyword>
<comment type="subcellular location">
    <subcellularLocation>
        <location evidence="1 13">Cell membrane</location>
        <topology evidence="1 13">Multi-pass membrane protein</topology>
    </subcellularLocation>
</comment>
<keyword evidence="2 13" id="KW-0813">Transport</keyword>
<keyword evidence="7 13" id="KW-0811">Translocation</keyword>
<dbReference type="SUPFAM" id="SSF82866">
    <property type="entry name" value="Multidrug efflux transporter AcrB transmembrane domain"/>
    <property type="match status" value="1"/>
</dbReference>
<keyword evidence="6 13" id="KW-1133">Transmembrane helix</keyword>